<dbReference type="PANTHER" id="PTHR11103">
    <property type="entry name" value="SLR1189 PROTEIN"/>
    <property type="match status" value="1"/>
</dbReference>
<keyword evidence="5" id="KW-0067">ATP-binding</keyword>
<keyword evidence="5" id="KW-0547">Nucleotide-binding</keyword>
<keyword evidence="6" id="KW-1185">Reference proteome</keyword>
<name>A0ABX3MVN0_9RHOB</name>
<keyword evidence="2 3" id="KW-0808">Transferase</keyword>
<gene>
    <name evidence="5" type="ORF">BMI91_14950</name>
</gene>
<dbReference type="GO" id="GO:0004386">
    <property type="term" value="F:helicase activity"/>
    <property type="evidence" value="ECO:0007669"/>
    <property type="project" value="UniProtKB-KW"/>
</dbReference>
<dbReference type="RefSeq" id="WP_078605688.1">
    <property type="nucleotide sequence ID" value="NZ_MPZV01000003.1"/>
</dbReference>
<sequence>MTLQSTTFPREDGILYLTEGGTETEVIYRHGHELRDFAMFELMNKPEAVRDMENMYRRYLDKAAQHGFSALMSGFDYRASPDWGAKLGYSAEGLREMQHKCIDFLRGVSRAYEDQIECIAIAGCIGPKGDAYSLNRDITAEEAEDYHATQCETLRDCGVDLIWAATINNIPEAVGISRAAARVGLPVNMSFTLDSSHKLKSGPTLKEAIEATDTETGAARPDSYGINCSHPLEFEPALEPGDWARRLRSLRPNAAKMDKVSLCKLGHIEEGDPEELGQMMGDLAKRYPDIDIWGGCCGTWDEHFDRIAHYVRQARQEPLPA</sequence>
<dbReference type="SUPFAM" id="SSF82282">
    <property type="entry name" value="Homocysteine S-methyltransferase"/>
    <property type="match status" value="1"/>
</dbReference>
<reference evidence="5 6" key="1">
    <citation type="submission" date="2016-11" db="EMBL/GenBank/DDBJ databases">
        <title>A multilocus sequence analysis scheme for characterization of bacteria in the genus Thioclava.</title>
        <authorList>
            <person name="Liu Y."/>
            <person name="Shao Z."/>
        </authorList>
    </citation>
    <scope>NUCLEOTIDE SEQUENCE [LARGE SCALE GENOMIC DNA]</scope>
    <source>
        <strain evidence="5 6">TAW-CT134</strain>
    </source>
</reference>
<keyword evidence="3" id="KW-0862">Zinc</keyword>
<comment type="cofactor">
    <cofactor evidence="3">
        <name>Zn(2+)</name>
        <dbReference type="ChEBI" id="CHEBI:29105"/>
    </cofactor>
</comment>
<dbReference type="EMBL" id="MPZV01000003">
    <property type="protein sequence ID" value="OOY23752.1"/>
    <property type="molecule type" value="Genomic_DNA"/>
</dbReference>
<feature type="binding site" evidence="3">
    <location>
        <position position="296"/>
    </location>
    <ligand>
        <name>Zn(2+)</name>
        <dbReference type="ChEBI" id="CHEBI:29105"/>
    </ligand>
</feature>
<keyword evidence="5" id="KW-0378">Hydrolase</keyword>
<dbReference type="InterPro" id="IPR036589">
    <property type="entry name" value="HCY_dom_sf"/>
</dbReference>
<evidence type="ECO:0000256" key="1">
    <source>
        <dbReference type="ARBA" id="ARBA00022603"/>
    </source>
</evidence>
<comment type="caution">
    <text evidence="5">The sequence shown here is derived from an EMBL/GenBank/DDBJ whole genome shotgun (WGS) entry which is preliminary data.</text>
</comment>
<dbReference type="Gene3D" id="3.20.20.330">
    <property type="entry name" value="Homocysteine-binding-like domain"/>
    <property type="match status" value="1"/>
</dbReference>
<keyword evidence="1 3" id="KW-0489">Methyltransferase</keyword>
<evidence type="ECO:0000259" key="4">
    <source>
        <dbReference type="PROSITE" id="PS50970"/>
    </source>
</evidence>
<dbReference type="Pfam" id="PF02574">
    <property type="entry name" value="S-methyl_trans"/>
    <property type="match status" value="1"/>
</dbReference>
<evidence type="ECO:0000256" key="2">
    <source>
        <dbReference type="ARBA" id="ARBA00022679"/>
    </source>
</evidence>
<protein>
    <submittedName>
        <fullName evidence="5">DNA helicase RuvA</fullName>
    </submittedName>
</protein>
<feature type="binding site" evidence="3">
    <location>
        <position position="228"/>
    </location>
    <ligand>
        <name>Zn(2+)</name>
        <dbReference type="ChEBI" id="CHEBI:29105"/>
    </ligand>
</feature>
<accession>A0ABX3MVN0</accession>
<feature type="binding site" evidence="3">
    <location>
        <position position="297"/>
    </location>
    <ligand>
        <name>Zn(2+)</name>
        <dbReference type="ChEBI" id="CHEBI:29105"/>
    </ligand>
</feature>
<evidence type="ECO:0000313" key="6">
    <source>
        <dbReference type="Proteomes" id="UP000190787"/>
    </source>
</evidence>
<proteinExistence type="predicted"/>
<dbReference type="InterPro" id="IPR003726">
    <property type="entry name" value="HCY_dom"/>
</dbReference>
<dbReference type="PROSITE" id="PS50970">
    <property type="entry name" value="HCY"/>
    <property type="match status" value="1"/>
</dbReference>
<evidence type="ECO:0000256" key="3">
    <source>
        <dbReference type="PROSITE-ProRule" id="PRU00333"/>
    </source>
</evidence>
<dbReference type="Proteomes" id="UP000190787">
    <property type="component" value="Unassembled WGS sequence"/>
</dbReference>
<evidence type="ECO:0000313" key="5">
    <source>
        <dbReference type="EMBL" id="OOY23752.1"/>
    </source>
</evidence>
<feature type="domain" description="Hcy-binding" evidence="4">
    <location>
        <begin position="4"/>
        <end position="311"/>
    </location>
</feature>
<dbReference type="PANTHER" id="PTHR11103:SF18">
    <property type="entry name" value="SLR1189 PROTEIN"/>
    <property type="match status" value="1"/>
</dbReference>
<organism evidence="5 6">
    <name type="scientific">Thioclava sediminum</name>
    <dbReference type="NCBI Taxonomy" id="1915319"/>
    <lineage>
        <taxon>Bacteria</taxon>
        <taxon>Pseudomonadati</taxon>
        <taxon>Pseudomonadota</taxon>
        <taxon>Alphaproteobacteria</taxon>
        <taxon>Rhodobacterales</taxon>
        <taxon>Paracoccaceae</taxon>
        <taxon>Thioclava</taxon>
    </lineage>
</organism>
<keyword evidence="5" id="KW-0347">Helicase</keyword>
<keyword evidence="3" id="KW-0479">Metal-binding</keyword>